<dbReference type="SUPFAM" id="SSF53335">
    <property type="entry name" value="S-adenosyl-L-methionine-dependent methyltransferases"/>
    <property type="match status" value="1"/>
</dbReference>
<protein>
    <submittedName>
        <fullName evidence="1">Methylase of polypeptide chain release factors</fullName>
    </submittedName>
</protein>
<reference evidence="2" key="1">
    <citation type="submission" date="2017-08" db="EMBL/GenBank/DDBJ databases">
        <authorList>
            <person name="Varghese N."/>
            <person name="Submissions S."/>
        </authorList>
    </citation>
    <scope>NUCLEOTIDE SEQUENCE [LARGE SCALE GENOMIC DNA]</scope>
    <source>
        <strain evidence="2">AP-Melu-1000-B4</strain>
    </source>
</reference>
<dbReference type="InterPro" id="IPR002052">
    <property type="entry name" value="DNA_methylase_N6_adenine_CS"/>
</dbReference>
<sequence>MLIDGLIQWEEGSQAHSAGWHSENGISAHQKVVLADDTLTADAAYRLACEGTALLWRGDFQNARQLLQALVRRVDKPSKKSKRNKAKNQLQEHGALDQFHHHRLAQSQRARILGMILIELNAEHRISLKRAPDVALACSEAYGSATESYVISLRELLGVISAHEWRKKGVPVPANENEVIRIYPHYGVFSPVRGEYLELVWNAALPYAVDQHSLAFDIGVGSGVLSVLLVKRGVQRVIATDSDDRALACAKENMAHLGLTNQVEIRKANLFPAGQAALIVCNPPWLPARPSSSLEHAVYDPNSQMLKGFLHGLREHLLPEGEGWLILSDLAEHLGLRSRETLLNWIREAGLKVIGREDIRPKHGKVFDQEDALHAARVAELTSLWRLQAE</sequence>
<name>A0A240DZM9_9BURK</name>
<accession>A0A240DZM9</accession>
<dbReference type="GO" id="GO:0003676">
    <property type="term" value="F:nucleic acid binding"/>
    <property type="evidence" value="ECO:0007669"/>
    <property type="project" value="InterPro"/>
</dbReference>
<organism evidence="1 2">
    <name type="scientific">Polynucleobacter meluiroseus</name>
    <dbReference type="NCBI Taxonomy" id="1938814"/>
    <lineage>
        <taxon>Bacteria</taxon>
        <taxon>Pseudomonadati</taxon>
        <taxon>Pseudomonadota</taxon>
        <taxon>Betaproteobacteria</taxon>
        <taxon>Burkholderiales</taxon>
        <taxon>Burkholderiaceae</taxon>
        <taxon>Polynucleobacter</taxon>
    </lineage>
</organism>
<dbReference type="EMBL" id="OANS01000001">
    <property type="protein sequence ID" value="SNX28134.1"/>
    <property type="molecule type" value="Genomic_DNA"/>
</dbReference>
<keyword evidence="2" id="KW-1185">Reference proteome</keyword>
<dbReference type="Proteomes" id="UP000218069">
    <property type="component" value="Unassembled WGS sequence"/>
</dbReference>
<dbReference type="InterPro" id="IPR029063">
    <property type="entry name" value="SAM-dependent_MTases_sf"/>
</dbReference>
<dbReference type="PANTHER" id="PTHR18895">
    <property type="entry name" value="HEMK METHYLTRANSFERASE"/>
    <property type="match status" value="1"/>
</dbReference>
<dbReference type="OrthoDB" id="267914at2"/>
<dbReference type="GO" id="GO:0032259">
    <property type="term" value="P:methylation"/>
    <property type="evidence" value="ECO:0007669"/>
    <property type="project" value="UniProtKB-KW"/>
</dbReference>
<keyword evidence="1" id="KW-0489">Methyltransferase</keyword>
<dbReference type="InterPro" id="IPR050320">
    <property type="entry name" value="N5-glutamine_MTase"/>
</dbReference>
<dbReference type="PANTHER" id="PTHR18895:SF74">
    <property type="entry name" value="MTRF1L RELEASE FACTOR GLUTAMINE METHYLTRANSFERASE"/>
    <property type="match status" value="1"/>
</dbReference>
<dbReference type="GO" id="GO:0036009">
    <property type="term" value="F:protein-glutamine N-methyltransferase activity"/>
    <property type="evidence" value="ECO:0007669"/>
    <property type="project" value="TreeGrafter"/>
</dbReference>
<keyword evidence="1" id="KW-0808">Transferase</keyword>
<dbReference type="AlphaFoldDB" id="A0A240DZM9"/>
<evidence type="ECO:0000313" key="1">
    <source>
        <dbReference type="EMBL" id="SNX28134.1"/>
    </source>
</evidence>
<dbReference type="Gene3D" id="3.40.50.150">
    <property type="entry name" value="Vaccinia Virus protein VP39"/>
    <property type="match status" value="1"/>
</dbReference>
<dbReference type="Pfam" id="PF06325">
    <property type="entry name" value="PrmA"/>
    <property type="match status" value="1"/>
</dbReference>
<gene>
    <name evidence="1" type="ORF">SAMN06295945_0455</name>
</gene>
<dbReference type="RefSeq" id="WP_096672211.1">
    <property type="nucleotide sequence ID" value="NZ_OANS01000001.1"/>
</dbReference>
<evidence type="ECO:0000313" key="2">
    <source>
        <dbReference type="Proteomes" id="UP000218069"/>
    </source>
</evidence>
<dbReference type="CDD" id="cd02440">
    <property type="entry name" value="AdoMet_MTases"/>
    <property type="match status" value="1"/>
</dbReference>
<proteinExistence type="predicted"/>
<dbReference type="PROSITE" id="PS00092">
    <property type="entry name" value="N6_MTASE"/>
    <property type="match status" value="1"/>
</dbReference>